<evidence type="ECO:0000313" key="2">
    <source>
        <dbReference type="Proteomes" id="UP000540423"/>
    </source>
</evidence>
<dbReference type="AlphaFoldDB" id="A0A7X0HJP5"/>
<comment type="caution">
    <text evidence="1">The sequence shown here is derived from an EMBL/GenBank/DDBJ whole genome shotgun (WGS) entry which is preliminary data.</text>
</comment>
<accession>A0A7X0HJP5</accession>
<sequence length="163" mass="17788">MDGRSGRAGLWRWPRETFQAGATVVRRDVHRSGRVWSEQALRVITDTGEALATACAPGAQALWPALYAKARVDGDRSVRTEAFDATGEWEPAPGVWQETALLLWKPPTAWFSINAFTPRTGHAAHHGCTRGRGHPLRRVSSSGGMPCTAAWAAICPSIKDVRM</sequence>
<evidence type="ECO:0000313" key="1">
    <source>
        <dbReference type="EMBL" id="MBB6438906.1"/>
    </source>
</evidence>
<name>A0A7X0HJP5_9ACTN</name>
<proteinExistence type="predicted"/>
<dbReference type="Proteomes" id="UP000540423">
    <property type="component" value="Unassembled WGS sequence"/>
</dbReference>
<reference evidence="1 2" key="1">
    <citation type="submission" date="2020-08" db="EMBL/GenBank/DDBJ databases">
        <title>Genomic Encyclopedia of Type Strains, Phase IV (KMG-IV): sequencing the most valuable type-strain genomes for metagenomic binning, comparative biology and taxonomic classification.</title>
        <authorList>
            <person name="Goeker M."/>
        </authorList>
    </citation>
    <scope>NUCLEOTIDE SEQUENCE [LARGE SCALE GENOMIC DNA]</scope>
    <source>
        <strain evidence="1 2">DSM 40141</strain>
    </source>
</reference>
<dbReference type="InterPro" id="IPR035930">
    <property type="entry name" value="FomD-like_sf"/>
</dbReference>
<organism evidence="1 2">
    <name type="scientific">Streptomyces candidus</name>
    <dbReference type="NCBI Taxonomy" id="67283"/>
    <lineage>
        <taxon>Bacteria</taxon>
        <taxon>Bacillati</taxon>
        <taxon>Actinomycetota</taxon>
        <taxon>Actinomycetes</taxon>
        <taxon>Kitasatosporales</taxon>
        <taxon>Streptomycetaceae</taxon>
        <taxon>Streptomyces</taxon>
    </lineage>
</organism>
<protein>
    <submittedName>
        <fullName evidence="1">Uncharacterized protein</fullName>
    </submittedName>
</protein>
<dbReference type="EMBL" id="JACHEM010000015">
    <property type="protein sequence ID" value="MBB6438906.1"/>
    <property type="molecule type" value="Genomic_DNA"/>
</dbReference>
<dbReference type="Gene3D" id="2.40.380.10">
    <property type="entry name" value="FomD-like"/>
    <property type="match status" value="1"/>
</dbReference>
<keyword evidence="2" id="KW-1185">Reference proteome</keyword>
<gene>
    <name evidence="1" type="ORF">HNQ79_005418</name>
</gene>